<dbReference type="CDD" id="cd02883">
    <property type="entry name" value="NUDIX_Hydrolase"/>
    <property type="match status" value="1"/>
</dbReference>
<keyword evidence="1" id="KW-0378">Hydrolase</keyword>
<dbReference type="InterPro" id="IPR051325">
    <property type="entry name" value="Nudix_hydrolase_domain"/>
</dbReference>
<dbReference type="InterPro" id="IPR015797">
    <property type="entry name" value="NUDIX_hydrolase-like_dom_sf"/>
</dbReference>
<dbReference type="PANTHER" id="PTHR21340">
    <property type="entry name" value="DIADENOSINE 5,5-P1,P4-TETRAPHOSPHATE PYROPHOSPHOHYDROLASE MUTT"/>
    <property type="match status" value="1"/>
</dbReference>
<protein>
    <recommendedName>
        <fullName evidence="2">Nudix hydrolase domain-containing protein</fullName>
    </recommendedName>
</protein>
<dbReference type="Gene3D" id="3.90.79.10">
    <property type="entry name" value="Nucleoside Triphosphate Pyrophosphohydrolase"/>
    <property type="match status" value="1"/>
</dbReference>
<dbReference type="GO" id="GO:0004081">
    <property type="term" value="F:bis(5'-nucleosyl)-tetraphosphatase (asymmetrical) activity"/>
    <property type="evidence" value="ECO:0007669"/>
    <property type="project" value="TreeGrafter"/>
</dbReference>
<reference evidence="3" key="1">
    <citation type="submission" date="2021-01" db="EMBL/GenBank/DDBJ databases">
        <authorList>
            <person name="Corre E."/>
            <person name="Pelletier E."/>
            <person name="Niang G."/>
            <person name="Scheremetjew M."/>
            <person name="Finn R."/>
            <person name="Kale V."/>
            <person name="Holt S."/>
            <person name="Cochrane G."/>
            <person name="Meng A."/>
            <person name="Brown T."/>
            <person name="Cohen L."/>
        </authorList>
    </citation>
    <scope>NUCLEOTIDE SEQUENCE</scope>
    <source>
        <strain evidence="3">PLY429</strain>
    </source>
</reference>
<dbReference type="PROSITE" id="PS51462">
    <property type="entry name" value="NUDIX"/>
    <property type="match status" value="1"/>
</dbReference>
<dbReference type="GO" id="GO:0006167">
    <property type="term" value="P:AMP biosynthetic process"/>
    <property type="evidence" value="ECO:0007669"/>
    <property type="project" value="TreeGrafter"/>
</dbReference>
<sequence length="287" mass="31402">MVANCVEAVHDALERVERCRPVSGLRETCRCPECGLSGLTEDQLHLHGPLYHSHHDARLGTPCPICDQRDGWPLHFHNSHGPPADREAPRSVFPAFALVVVRNPDDGRFLLVNEPASICHGGVPLYWLPAGRVDPGEGFQAAGIRETREEGGLNVTITGILSLSLSGANTSRPCPRITFLAEPTDPSQPPKSVPDWESTGAMWVTTAALATLNREHFRAADPIRLFPAVETGRLMPQSLDTAAFQALERCMERLTGNSRLSHAERASELLAVWRGLEAEYPAAIFKN</sequence>
<evidence type="ECO:0000313" key="3">
    <source>
        <dbReference type="EMBL" id="CAD9199880.1"/>
    </source>
</evidence>
<evidence type="ECO:0000259" key="2">
    <source>
        <dbReference type="PROSITE" id="PS51462"/>
    </source>
</evidence>
<proteinExistence type="predicted"/>
<dbReference type="PANTHER" id="PTHR21340:SF0">
    <property type="entry name" value="BIS(5'-NUCLEOSYL)-TETRAPHOSPHATASE [ASYMMETRICAL]"/>
    <property type="match status" value="1"/>
</dbReference>
<evidence type="ECO:0000256" key="1">
    <source>
        <dbReference type="ARBA" id="ARBA00022801"/>
    </source>
</evidence>
<name>A0A7S1SJH2_9CHLO</name>
<dbReference type="AlphaFoldDB" id="A0A7S1SJH2"/>
<gene>
    <name evidence="3" type="ORF">TCHU04912_LOCUS2113</name>
</gene>
<organism evidence="3">
    <name type="scientific">Tetraselmis chuii</name>
    <dbReference type="NCBI Taxonomy" id="63592"/>
    <lineage>
        <taxon>Eukaryota</taxon>
        <taxon>Viridiplantae</taxon>
        <taxon>Chlorophyta</taxon>
        <taxon>core chlorophytes</taxon>
        <taxon>Chlorodendrophyceae</taxon>
        <taxon>Chlorodendrales</taxon>
        <taxon>Chlorodendraceae</taxon>
        <taxon>Tetraselmis</taxon>
    </lineage>
</organism>
<feature type="domain" description="Nudix hydrolase" evidence="2">
    <location>
        <begin position="91"/>
        <end position="227"/>
    </location>
</feature>
<accession>A0A7S1SJH2</accession>
<dbReference type="InterPro" id="IPR000086">
    <property type="entry name" value="NUDIX_hydrolase_dom"/>
</dbReference>
<dbReference type="GO" id="GO:0006754">
    <property type="term" value="P:ATP biosynthetic process"/>
    <property type="evidence" value="ECO:0007669"/>
    <property type="project" value="TreeGrafter"/>
</dbReference>
<dbReference type="SUPFAM" id="SSF55811">
    <property type="entry name" value="Nudix"/>
    <property type="match status" value="1"/>
</dbReference>
<dbReference type="EMBL" id="HBGG01004523">
    <property type="protein sequence ID" value="CAD9199880.1"/>
    <property type="molecule type" value="Transcribed_RNA"/>
</dbReference>
<dbReference type="Pfam" id="PF00293">
    <property type="entry name" value="NUDIX"/>
    <property type="match status" value="1"/>
</dbReference>